<dbReference type="InterPro" id="IPR039902">
    <property type="entry name" value="CCDC148/CCDC112"/>
</dbReference>
<evidence type="ECO:0008006" key="6">
    <source>
        <dbReference type="Google" id="ProtNLM"/>
    </source>
</evidence>
<proteinExistence type="predicted"/>
<keyword evidence="1 2" id="KW-0175">Coiled coil</keyword>
<dbReference type="Ensembl" id="ENSCSAVT00000004604.1">
    <property type="protein sequence ID" value="ENSCSAVP00000004538.1"/>
    <property type="gene ID" value="ENSCSAVG00000002696.1"/>
</dbReference>
<dbReference type="AlphaFoldDB" id="H2YGT9"/>
<dbReference type="Proteomes" id="UP000007875">
    <property type="component" value="Unassembled WGS sequence"/>
</dbReference>
<feature type="coiled-coil region" evidence="2">
    <location>
        <begin position="198"/>
        <end position="363"/>
    </location>
</feature>
<organism evidence="4 5">
    <name type="scientific">Ciona savignyi</name>
    <name type="common">Pacific transparent sea squirt</name>
    <dbReference type="NCBI Taxonomy" id="51511"/>
    <lineage>
        <taxon>Eukaryota</taxon>
        <taxon>Metazoa</taxon>
        <taxon>Chordata</taxon>
        <taxon>Tunicata</taxon>
        <taxon>Ascidiacea</taxon>
        <taxon>Phlebobranchia</taxon>
        <taxon>Cionidae</taxon>
        <taxon>Ciona</taxon>
    </lineage>
</organism>
<dbReference type="eggNOG" id="ENOG502QUHE">
    <property type="taxonomic scope" value="Eukaryota"/>
</dbReference>
<evidence type="ECO:0000256" key="2">
    <source>
        <dbReference type="SAM" id="Coils"/>
    </source>
</evidence>
<dbReference type="OMA" id="HRAVPAW"/>
<protein>
    <recommendedName>
        <fullName evidence="6">Coiled-coil domain-containing protein 112</fullName>
    </recommendedName>
</protein>
<feature type="compositionally biased region" description="Low complexity" evidence="3">
    <location>
        <begin position="83"/>
        <end position="97"/>
    </location>
</feature>
<dbReference type="GeneTree" id="ENSGT00940000153988"/>
<evidence type="ECO:0000256" key="1">
    <source>
        <dbReference type="ARBA" id="ARBA00023054"/>
    </source>
</evidence>
<dbReference type="STRING" id="51511.ENSCSAVP00000004538"/>
<dbReference type="InParanoid" id="H2YGT9"/>
<accession>H2YGT9</accession>
<feature type="region of interest" description="Disordered" evidence="3">
    <location>
        <begin position="81"/>
        <end position="105"/>
    </location>
</feature>
<feature type="region of interest" description="Disordered" evidence="3">
    <location>
        <begin position="370"/>
        <end position="404"/>
    </location>
</feature>
<name>H2YGT9_CIOSA</name>
<evidence type="ECO:0000256" key="3">
    <source>
        <dbReference type="SAM" id="MobiDB-lite"/>
    </source>
</evidence>
<reference evidence="4" key="3">
    <citation type="submission" date="2025-09" db="UniProtKB">
        <authorList>
            <consortium name="Ensembl"/>
        </authorList>
    </citation>
    <scope>IDENTIFICATION</scope>
</reference>
<reference evidence="4" key="2">
    <citation type="submission" date="2025-08" db="UniProtKB">
        <authorList>
            <consortium name="Ensembl"/>
        </authorList>
    </citation>
    <scope>IDENTIFICATION</scope>
</reference>
<evidence type="ECO:0000313" key="5">
    <source>
        <dbReference type="Proteomes" id="UP000007875"/>
    </source>
</evidence>
<dbReference type="PANTHER" id="PTHR21549:SF0">
    <property type="entry name" value="COILED-COIL DOMAIN-CONTAINING PROTEIN 112"/>
    <property type="match status" value="1"/>
</dbReference>
<dbReference type="HOGENOM" id="CLU_035139_0_0_1"/>
<keyword evidence="5" id="KW-1185">Reference proteome</keyword>
<evidence type="ECO:0000313" key="4">
    <source>
        <dbReference type="Ensembl" id="ENSCSAVP00000004538.1"/>
    </source>
</evidence>
<reference evidence="5" key="1">
    <citation type="submission" date="2003-08" db="EMBL/GenBank/DDBJ databases">
        <authorList>
            <person name="Birren B."/>
            <person name="Nusbaum C."/>
            <person name="Abebe A."/>
            <person name="Abouelleil A."/>
            <person name="Adekoya E."/>
            <person name="Ait-zahra M."/>
            <person name="Allen N."/>
            <person name="Allen T."/>
            <person name="An P."/>
            <person name="Anderson M."/>
            <person name="Anderson S."/>
            <person name="Arachchi H."/>
            <person name="Armbruster J."/>
            <person name="Bachantsang P."/>
            <person name="Baldwin J."/>
            <person name="Barry A."/>
            <person name="Bayul T."/>
            <person name="Blitshsteyn B."/>
            <person name="Bloom T."/>
            <person name="Blye J."/>
            <person name="Boguslavskiy L."/>
            <person name="Borowsky M."/>
            <person name="Boukhgalter B."/>
            <person name="Brunache A."/>
            <person name="Butler J."/>
            <person name="Calixte N."/>
            <person name="Calvo S."/>
            <person name="Camarata J."/>
            <person name="Campo K."/>
            <person name="Chang J."/>
            <person name="Cheshatsang Y."/>
            <person name="Citroen M."/>
            <person name="Collymore A."/>
            <person name="Considine T."/>
            <person name="Cook A."/>
            <person name="Cooke P."/>
            <person name="Corum B."/>
            <person name="Cuomo C."/>
            <person name="David R."/>
            <person name="Dawoe T."/>
            <person name="Degray S."/>
            <person name="Dodge S."/>
            <person name="Dooley K."/>
            <person name="Dorje P."/>
            <person name="Dorjee K."/>
            <person name="Dorris L."/>
            <person name="Duffey N."/>
            <person name="Dupes A."/>
            <person name="Elkins T."/>
            <person name="Engels R."/>
            <person name="Erickson J."/>
            <person name="Farina A."/>
            <person name="Faro S."/>
            <person name="Ferreira P."/>
            <person name="Fischer H."/>
            <person name="Fitzgerald M."/>
            <person name="Foley K."/>
            <person name="Gage D."/>
            <person name="Galagan J."/>
            <person name="Gearin G."/>
            <person name="Gnerre S."/>
            <person name="Gnirke A."/>
            <person name="Goyette A."/>
            <person name="Graham J."/>
            <person name="Grandbois E."/>
            <person name="Gyaltsen K."/>
            <person name="Hafez N."/>
            <person name="Hagopian D."/>
            <person name="Hagos B."/>
            <person name="Hall J."/>
            <person name="Hatcher B."/>
            <person name="Heller A."/>
            <person name="Higgins H."/>
            <person name="Honan T."/>
            <person name="Horn A."/>
            <person name="Houde N."/>
            <person name="Hughes L."/>
            <person name="Hulme W."/>
            <person name="Husby E."/>
            <person name="Iliev I."/>
            <person name="Jaffe D."/>
            <person name="Jones C."/>
            <person name="Kamal M."/>
            <person name="Kamat A."/>
            <person name="Kamvysselis M."/>
            <person name="Karlsson E."/>
            <person name="Kells C."/>
            <person name="Kieu A."/>
            <person name="Kisner P."/>
            <person name="Kodira C."/>
            <person name="Kulbokas E."/>
            <person name="Labutti K."/>
            <person name="Lama D."/>
            <person name="Landers T."/>
            <person name="Leger J."/>
            <person name="Levine S."/>
            <person name="Lewis D."/>
            <person name="Lewis T."/>
            <person name="Lindblad-toh K."/>
            <person name="Liu X."/>
            <person name="Lokyitsang T."/>
            <person name="Lokyitsang Y."/>
            <person name="Lucien O."/>
            <person name="Lui A."/>
            <person name="Ma L.J."/>
            <person name="Mabbitt R."/>
            <person name="Macdonald J."/>
            <person name="Maclean C."/>
            <person name="Major J."/>
            <person name="Manning J."/>
            <person name="Marabella R."/>
            <person name="Maru K."/>
            <person name="Matthews C."/>
            <person name="Mauceli E."/>
            <person name="Mccarthy M."/>
            <person name="Mcdonough S."/>
            <person name="Mcghee T."/>
            <person name="Meldrim J."/>
            <person name="Meneus L."/>
            <person name="Mesirov J."/>
            <person name="Mihalev A."/>
            <person name="Mihova T."/>
            <person name="Mikkelsen T."/>
            <person name="Mlenga V."/>
            <person name="Moru K."/>
            <person name="Mozes J."/>
            <person name="Mulrain L."/>
            <person name="Munson G."/>
            <person name="Naylor J."/>
            <person name="Newes C."/>
            <person name="Nguyen C."/>
            <person name="Nguyen N."/>
            <person name="Nguyen T."/>
            <person name="Nicol R."/>
            <person name="Nielsen C."/>
            <person name="Nizzari M."/>
            <person name="Norbu C."/>
            <person name="Norbu N."/>
            <person name="O'donnell P."/>
            <person name="Okoawo O."/>
            <person name="O'leary S."/>
            <person name="Omotosho B."/>
            <person name="O'neill K."/>
            <person name="Osman S."/>
            <person name="Parker S."/>
            <person name="Perrin D."/>
            <person name="Phunkhang P."/>
            <person name="Piqani B."/>
            <person name="Purcell S."/>
            <person name="Rachupka T."/>
            <person name="Ramasamy U."/>
            <person name="Rameau R."/>
            <person name="Ray V."/>
            <person name="Raymond C."/>
            <person name="Retta R."/>
            <person name="Richardson S."/>
            <person name="Rise C."/>
            <person name="Rodriguez J."/>
            <person name="Rogers J."/>
            <person name="Rogov P."/>
            <person name="Rutman M."/>
            <person name="Schupbach R."/>
            <person name="Seaman C."/>
            <person name="Settipalli S."/>
            <person name="Sharpe T."/>
            <person name="Sheridan J."/>
            <person name="Sherpa N."/>
            <person name="Shi J."/>
            <person name="Smirnov S."/>
            <person name="Smith C."/>
            <person name="Sougnez C."/>
            <person name="Spencer B."/>
            <person name="Stalker J."/>
            <person name="Stange-thomann N."/>
            <person name="Stavropoulos S."/>
            <person name="Stetson K."/>
            <person name="Stone C."/>
            <person name="Stone S."/>
            <person name="Stubbs M."/>
            <person name="Talamas J."/>
            <person name="Tchuinga P."/>
            <person name="Tenzing P."/>
            <person name="Tesfaye S."/>
            <person name="Theodore J."/>
            <person name="Thoulutsang Y."/>
            <person name="Topham K."/>
            <person name="Towey S."/>
            <person name="Tsamla T."/>
            <person name="Tsomo N."/>
            <person name="Vallee D."/>
            <person name="Vassiliev H."/>
            <person name="Venkataraman V."/>
            <person name="Vinson J."/>
            <person name="Vo A."/>
            <person name="Wade C."/>
            <person name="Wang S."/>
            <person name="Wangchuk T."/>
            <person name="Wangdi T."/>
            <person name="Whittaker C."/>
            <person name="Wilkinson J."/>
            <person name="Wu Y."/>
            <person name="Wyman D."/>
            <person name="Yadav S."/>
            <person name="Yang S."/>
            <person name="Yang X."/>
            <person name="Yeager S."/>
            <person name="Yee E."/>
            <person name="Young G."/>
            <person name="Zainoun J."/>
            <person name="Zembeck L."/>
            <person name="Zimmer A."/>
            <person name="Zody M."/>
            <person name="Lander E."/>
        </authorList>
    </citation>
    <scope>NUCLEOTIDE SEQUENCE [LARGE SCALE GENOMIC DNA]</scope>
</reference>
<sequence length="404" mass="48197">EVEQNKIEDNLFKIRNKVDTFKQLLCNVKSTPDFVEKLKCTMEDVECTINAFKENQRTMFQQLVEEEETLQQEIEVLEKRIQQSKQASMPSSSGSSKFLKRSTPGIASSSLPPEIAAYEKFIAVNGVQGGWDDYDHGLFIKIRNKHKGKSSFIAAAVNGIPGRRSSDVTAHEEWYKMFLELKEKKKCVIANWKMEKEKENMKKEIEFSLKAKEEEELKNKREKERMEEQVRLKNKESLEIWKQKKAEQRRREAEEIQQNELRKKKIKDKEKQDLDRIRSAAREQLRLKREEEERIKWKLDLEEEERRAMKKEQTLNEISRFQSRDQQLLELKLHEKRMKEEELKKKSERIERAKANIRVESDRNRLYRPTDAWLNRNNQKENDHKTQPGIVMPHRAVPSWRQGV</sequence>
<dbReference type="PANTHER" id="PTHR21549">
    <property type="entry name" value="MUTATED IN BLADDER CANCER 1"/>
    <property type="match status" value="1"/>
</dbReference>